<name>A0ABV4WM35_9CYAN</name>
<protein>
    <submittedName>
        <fullName evidence="2">DUF3611 family protein</fullName>
    </submittedName>
</protein>
<keyword evidence="1" id="KW-0472">Membrane</keyword>
<dbReference type="Proteomes" id="UP001576780">
    <property type="component" value="Unassembled WGS sequence"/>
</dbReference>
<accession>A0ABV4WM35</accession>
<evidence type="ECO:0000256" key="1">
    <source>
        <dbReference type="SAM" id="Phobius"/>
    </source>
</evidence>
<feature type="transmembrane region" description="Helical" evidence="1">
    <location>
        <begin position="126"/>
        <end position="154"/>
    </location>
</feature>
<dbReference type="Pfam" id="PF12263">
    <property type="entry name" value="DUF3611"/>
    <property type="match status" value="1"/>
</dbReference>
<dbReference type="InterPro" id="IPR022051">
    <property type="entry name" value="DUF3611"/>
</dbReference>
<proteinExistence type="predicted"/>
<dbReference type="RefSeq" id="WP_413278220.1">
    <property type="nucleotide sequence ID" value="NZ_JBHFNT010000123.1"/>
</dbReference>
<evidence type="ECO:0000313" key="2">
    <source>
        <dbReference type="EMBL" id="MFB2835816.1"/>
    </source>
</evidence>
<feature type="transmembrane region" description="Helical" evidence="1">
    <location>
        <begin position="75"/>
        <end position="97"/>
    </location>
</feature>
<gene>
    <name evidence="2" type="ORF">ACE1CA_14905</name>
</gene>
<evidence type="ECO:0000313" key="3">
    <source>
        <dbReference type="Proteomes" id="UP001576780"/>
    </source>
</evidence>
<keyword evidence="1" id="KW-0812">Transmembrane</keyword>
<dbReference type="PANTHER" id="PTHR34548:SF2">
    <property type="entry name" value="PROTEIN TIC 21, CHLOROPLASTIC"/>
    <property type="match status" value="1"/>
</dbReference>
<comment type="caution">
    <text evidence="2">The sequence shown here is derived from an EMBL/GenBank/DDBJ whole genome shotgun (WGS) entry which is preliminary data.</text>
</comment>
<reference evidence="2 3" key="1">
    <citation type="submission" date="2024-09" db="EMBL/GenBank/DDBJ databases">
        <title>Floridaenema gen nov. (Aerosakkonemataceae, Aerosakkonematales ord. nov., Cyanobacteria) from benthic tropical and subtropical fresh waters, with the description of four new species.</title>
        <authorList>
            <person name="Moretto J.A."/>
            <person name="Berthold D.E."/>
            <person name="Lefler F.W."/>
            <person name="Huang I.-S."/>
            <person name="Laughinghouse H. IV."/>
        </authorList>
    </citation>
    <scope>NUCLEOTIDE SEQUENCE [LARGE SCALE GENOMIC DNA]</scope>
    <source>
        <strain evidence="2 3">BLCC-F167</strain>
    </source>
</reference>
<dbReference type="EMBL" id="JBHFNT010000123">
    <property type="protein sequence ID" value="MFB2835816.1"/>
    <property type="molecule type" value="Genomic_DNA"/>
</dbReference>
<feature type="transmembrane region" description="Helical" evidence="1">
    <location>
        <begin position="174"/>
        <end position="201"/>
    </location>
</feature>
<feature type="transmembrane region" description="Helical" evidence="1">
    <location>
        <begin position="21"/>
        <end position="47"/>
    </location>
</feature>
<organism evidence="2 3">
    <name type="scientific">Floridaenema evergladense BLCC-F167</name>
    <dbReference type="NCBI Taxonomy" id="3153639"/>
    <lineage>
        <taxon>Bacteria</taxon>
        <taxon>Bacillati</taxon>
        <taxon>Cyanobacteriota</taxon>
        <taxon>Cyanophyceae</taxon>
        <taxon>Oscillatoriophycideae</taxon>
        <taxon>Aerosakkonematales</taxon>
        <taxon>Aerosakkonemataceae</taxon>
        <taxon>Floridanema</taxon>
        <taxon>Floridanema evergladense</taxon>
    </lineage>
</organism>
<sequence length="204" mass="22298">MQTHVEKATKDLKLKRIANALRWTGWVSFWVQLILLAVTSLMLILAISGRTFNRTAETTPVGQAVNFNQSTTPGIGIGIFWAGCGILALLFGLFMAFRQTRLARRLFNSNEAIYPQKSEVLQVLRWGVIIGLVGMLLSILGGGATIGMLLAKSIAQPQGVAIYDPSRIIRSLDIFVAAANMNAITAHFVGTITSLSVINWLNRQ</sequence>
<keyword evidence="1" id="KW-1133">Transmembrane helix</keyword>
<keyword evidence="3" id="KW-1185">Reference proteome</keyword>
<dbReference type="PANTHER" id="PTHR34548">
    <property type="entry name" value="PROTEIN TIC 21, CHLOROPLASTIC"/>
    <property type="match status" value="1"/>
</dbReference>